<feature type="domain" description="Glycosyltransferase RgtA/B/C/D-like" evidence="9">
    <location>
        <begin position="89"/>
        <end position="235"/>
    </location>
</feature>
<keyword evidence="2" id="KW-1003">Cell membrane</keyword>
<dbReference type="PANTHER" id="PTHR33908">
    <property type="entry name" value="MANNOSYLTRANSFERASE YKCB-RELATED"/>
    <property type="match status" value="1"/>
</dbReference>
<dbReference type="Proteomes" id="UP000256388">
    <property type="component" value="Unassembled WGS sequence"/>
</dbReference>
<protein>
    <submittedName>
        <fullName evidence="10">Dolichyl-phosphate-mannose-protein mannosyltransferase</fullName>
    </submittedName>
</protein>
<proteinExistence type="predicted"/>
<evidence type="ECO:0000313" key="11">
    <source>
        <dbReference type="Proteomes" id="UP000256388"/>
    </source>
</evidence>
<keyword evidence="3 10" id="KW-0328">Glycosyltransferase</keyword>
<keyword evidence="6 8" id="KW-1133">Transmembrane helix</keyword>
<feature type="transmembrane region" description="Helical" evidence="8">
    <location>
        <begin position="360"/>
        <end position="376"/>
    </location>
</feature>
<organism evidence="10 11">
    <name type="scientific">Pelolinea submarina</name>
    <dbReference type="NCBI Taxonomy" id="913107"/>
    <lineage>
        <taxon>Bacteria</taxon>
        <taxon>Bacillati</taxon>
        <taxon>Chloroflexota</taxon>
        <taxon>Anaerolineae</taxon>
        <taxon>Anaerolineales</taxon>
        <taxon>Anaerolineaceae</taxon>
        <taxon>Pelolinea</taxon>
    </lineage>
</organism>
<evidence type="ECO:0000256" key="7">
    <source>
        <dbReference type="ARBA" id="ARBA00023136"/>
    </source>
</evidence>
<keyword evidence="7 8" id="KW-0472">Membrane</keyword>
<name>A0A347ZVT7_9CHLR</name>
<keyword evidence="4 10" id="KW-0808">Transferase</keyword>
<dbReference type="InterPro" id="IPR050297">
    <property type="entry name" value="LipidA_mod_glycosyltrf_83"/>
</dbReference>
<feature type="transmembrane region" description="Helical" evidence="8">
    <location>
        <begin position="126"/>
        <end position="145"/>
    </location>
</feature>
<dbReference type="RefSeq" id="WP_116225591.1">
    <property type="nucleotide sequence ID" value="NZ_AP018437.1"/>
</dbReference>
<evidence type="ECO:0000256" key="5">
    <source>
        <dbReference type="ARBA" id="ARBA00022692"/>
    </source>
</evidence>
<evidence type="ECO:0000256" key="8">
    <source>
        <dbReference type="SAM" id="Phobius"/>
    </source>
</evidence>
<dbReference type="Pfam" id="PF13231">
    <property type="entry name" value="PMT_2"/>
    <property type="match status" value="1"/>
</dbReference>
<comment type="caution">
    <text evidence="10">The sequence shown here is derived from an EMBL/GenBank/DDBJ whole genome shotgun (WGS) entry which is preliminary data.</text>
</comment>
<dbReference type="GO" id="GO:0016763">
    <property type="term" value="F:pentosyltransferase activity"/>
    <property type="evidence" value="ECO:0007669"/>
    <property type="project" value="TreeGrafter"/>
</dbReference>
<feature type="transmembrane region" description="Helical" evidence="8">
    <location>
        <begin position="12"/>
        <end position="30"/>
    </location>
</feature>
<feature type="transmembrane region" description="Helical" evidence="8">
    <location>
        <begin position="328"/>
        <end position="348"/>
    </location>
</feature>
<evidence type="ECO:0000259" key="9">
    <source>
        <dbReference type="Pfam" id="PF13231"/>
    </source>
</evidence>
<keyword evidence="11" id="KW-1185">Reference proteome</keyword>
<evidence type="ECO:0000256" key="1">
    <source>
        <dbReference type="ARBA" id="ARBA00004651"/>
    </source>
</evidence>
<evidence type="ECO:0000313" key="10">
    <source>
        <dbReference type="EMBL" id="REG07114.1"/>
    </source>
</evidence>
<feature type="transmembrane region" description="Helical" evidence="8">
    <location>
        <begin position="303"/>
        <end position="322"/>
    </location>
</feature>
<dbReference type="AlphaFoldDB" id="A0A347ZVT7"/>
<dbReference type="GO" id="GO:0009103">
    <property type="term" value="P:lipopolysaccharide biosynthetic process"/>
    <property type="evidence" value="ECO:0007669"/>
    <property type="project" value="UniProtKB-ARBA"/>
</dbReference>
<comment type="subcellular location">
    <subcellularLocation>
        <location evidence="1">Cell membrane</location>
        <topology evidence="1">Multi-pass membrane protein</topology>
    </subcellularLocation>
</comment>
<dbReference type="PANTHER" id="PTHR33908:SF11">
    <property type="entry name" value="MEMBRANE PROTEIN"/>
    <property type="match status" value="1"/>
</dbReference>
<dbReference type="InterPro" id="IPR038731">
    <property type="entry name" value="RgtA/B/C-like"/>
</dbReference>
<feature type="transmembrane region" description="Helical" evidence="8">
    <location>
        <begin position="279"/>
        <end position="296"/>
    </location>
</feature>
<evidence type="ECO:0000256" key="6">
    <source>
        <dbReference type="ARBA" id="ARBA00022989"/>
    </source>
</evidence>
<gene>
    <name evidence="10" type="ORF">DFR64_2318</name>
</gene>
<keyword evidence="5 8" id="KW-0812">Transmembrane</keyword>
<feature type="transmembrane region" description="Helical" evidence="8">
    <location>
        <begin position="226"/>
        <end position="247"/>
    </location>
</feature>
<evidence type="ECO:0000256" key="3">
    <source>
        <dbReference type="ARBA" id="ARBA00022676"/>
    </source>
</evidence>
<feature type="transmembrane region" description="Helical" evidence="8">
    <location>
        <begin position="185"/>
        <end position="206"/>
    </location>
</feature>
<feature type="transmembrane region" description="Helical" evidence="8">
    <location>
        <begin position="102"/>
        <end position="121"/>
    </location>
</feature>
<accession>A0A347ZVT7</accession>
<evidence type="ECO:0000256" key="2">
    <source>
        <dbReference type="ARBA" id="ARBA00022475"/>
    </source>
</evidence>
<sequence>MPKEKKNNVRWLWLALIALAFILGTAVRFYDLTDAPLDFHPTRQLHSALIARGMYYQTLEDAPTWQKDMALKQWKTEGLIEPQIMERLTAWGYQLLGSEQLWVARVWAILFWTLGGIFLCLLANELFGLAGSVLAVVYFLLWPYAVMSSRAFQPESLMVAAIIIGWWAAVRWLKQPTWWNVVRAGLLCGLAIYVKSVAVFFIAPALAGLLLTNFKFKDLLKNKQVWLLFVLAVSPYIAYHIFGVYIIKLLGEQFSLRFFPNLWIDPVFYLQWIGEIKSVVGLEVFLTGVIGLLVFAPKRWKGLLIGLLAGYFIYGFTFSYHISTHDYYQMPLLAITALGLGAVFQTLVDNLPKGNRRFSLAVIALVLASFMMLKAWDARVTLKKTDYHNETRFWEKLGDQLGHASHVEGLLTDYGYRLAYWGWVDVSPWMDTADINLRELAGNEVDLNAAFQEAVKGKDYFVITQMDELARQPELKQALDANFSLIEDTDEVIIYDLHVVEK</sequence>
<evidence type="ECO:0000256" key="4">
    <source>
        <dbReference type="ARBA" id="ARBA00022679"/>
    </source>
</evidence>
<dbReference type="GO" id="GO:0005886">
    <property type="term" value="C:plasma membrane"/>
    <property type="evidence" value="ECO:0007669"/>
    <property type="project" value="UniProtKB-SubCell"/>
</dbReference>
<reference evidence="10 11" key="1">
    <citation type="submission" date="2018-08" db="EMBL/GenBank/DDBJ databases">
        <title>Genomic Encyclopedia of Type Strains, Phase IV (KMG-IV): sequencing the most valuable type-strain genomes for metagenomic binning, comparative biology and taxonomic classification.</title>
        <authorList>
            <person name="Goeker M."/>
        </authorList>
    </citation>
    <scope>NUCLEOTIDE SEQUENCE [LARGE SCALE GENOMIC DNA]</scope>
    <source>
        <strain evidence="10 11">DSM 23923</strain>
    </source>
</reference>
<dbReference type="OrthoDB" id="154418at2"/>
<dbReference type="EMBL" id="QUMS01000003">
    <property type="protein sequence ID" value="REG07114.1"/>
    <property type="molecule type" value="Genomic_DNA"/>
</dbReference>